<evidence type="ECO:0000313" key="2">
    <source>
        <dbReference type="EMBL" id="KAI3863795.1"/>
    </source>
</evidence>
<name>A0AAD4X8E4_9MAGN</name>
<reference evidence="2" key="1">
    <citation type="submission" date="2022-04" db="EMBL/GenBank/DDBJ databases">
        <title>A functionally conserved STORR gene fusion in Papaver species that diverged 16.8 million years ago.</title>
        <authorList>
            <person name="Catania T."/>
        </authorList>
    </citation>
    <scope>NUCLEOTIDE SEQUENCE</scope>
    <source>
        <strain evidence="2">S-188037</strain>
    </source>
</reference>
<sequence length="170" mass="19731">MEKTDDGKTDKTPQLKPHNRPFNVFDAKNTFAAIIPISAKTLYKLCFPNKDQKLSSEFDVLNVILSNTEIRISSLVHFQSDKIKIQIPTAEPISFGIDLKSFTRALKIMKVVRKRIHRIVIAYQAEENRLIIANGRVEVFIKTDGHLDDEEFSYTFKYKYTCFDICNFMF</sequence>
<proteinExistence type="predicted"/>
<dbReference type="Proteomes" id="UP001202328">
    <property type="component" value="Unassembled WGS sequence"/>
</dbReference>
<feature type="compositionally biased region" description="Basic and acidic residues" evidence="1">
    <location>
        <begin position="1"/>
        <end position="13"/>
    </location>
</feature>
<keyword evidence="3" id="KW-1185">Reference proteome</keyword>
<dbReference type="EMBL" id="JAJJMB010014022">
    <property type="protein sequence ID" value="KAI3863795.1"/>
    <property type="molecule type" value="Genomic_DNA"/>
</dbReference>
<accession>A0AAD4X8E4</accession>
<dbReference type="AlphaFoldDB" id="A0AAD4X8E4"/>
<evidence type="ECO:0000256" key="1">
    <source>
        <dbReference type="SAM" id="MobiDB-lite"/>
    </source>
</evidence>
<organism evidence="2 3">
    <name type="scientific">Papaver atlanticum</name>
    <dbReference type="NCBI Taxonomy" id="357466"/>
    <lineage>
        <taxon>Eukaryota</taxon>
        <taxon>Viridiplantae</taxon>
        <taxon>Streptophyta</taxon>
        <taxon>Embryophyta</taxon>
        <taxon>Tracheophyta</taxon>
        <taxon>Spermatophyta</taxon>
        <taxon>Magnoliopsida</taxon>
        <taxon>Ranunculales</taxon>
        <taxon>Papaveraceae</taxon>
        <taxon>Papaveroideae</taxon>
        <taxon>Papaver</taxon>
    </lineage>
</organism>
<protein>
    <submittedName>
        <fullName evidence="2">Uncharacterized protein</fullName>
    </submittedName>
</protein>
<feature type="region of interest" description="Disordered" evidence="1">
    <location>
        <begin position="1"/>
        <end position="21"/>
    </location>
</feature>
<gene>
    <name evidence="2" type="ORF">MKW98_031387</name>
</gene>
<comment type="caution">
    <text evidence="2">The sequence shown here is derived from an EMBL/GenBank/DDBJ whole genome shotgun (WGS) entry which is preliminary data.</text>
</comment>
<evidence type="ECO:0000313" key="3">
    <source>
        <dbReference type="Proteomes" id="UP001202328"/>
    </source>
</evidence>